<dbReference type="Pfam" id="PF01614">
    <property type="entry name" value="IclR_C"/>
    <property type="match status" value="1"/>
</dbReference>
<dbReference type="InterPro" id="IPR014757">
    <property type="entry name" value="Tscrpt_reg_IclR_C"/>
</dbReference>
<dbReference type="Gene3D" id="1.10.10.10">
    <property type="entry name" value="Winged helix-like DNA-binding domain superfamily/Winged helix DNA-binding domain"/>
    <property type="match status" value="1"/>
</dbReference>
<dbReference type="Pfam" id="PF09339">
    <property type="entry name" value="HTH_IclR"/>
    <property type="match status" value="1"/>
</dbReference>
<dbReference type="InterPro" id="IPR011991">
    <property type="entry name" value="ArsR-like_HTH"/>
</dbReference>
<keyword evidence="1" id="KW-0805">Transcription regulation</keyword>
<name>A0ABU3NZX1_9FIRM</name>
<evidence type="ECO:0000313" key="6">
    <source>
        <dbReference type="EMBL" id="MDT8902352.1"/>
    </source>
</evidence>
<keyword evidence="7" id="KW-1185">Reference proteome</keyword>
<evidence type="ECO:0000256" key="3">
    <source>
        <dbReference type="ARBA" id="ARBA00023163"/>
    </source>
</evidence>
<keyword evidence="2" id="KW-0238">DNA-binding</keyword>
<dbReference type="Gene3D" id="3.30.450.40">
    <property type="match status" value="1"/>
</dbReference>
<dbReference type="InterPro" id="IPR029016">
    <property type="entry name" value="GAF-like_dom_sf"/>
</dbReference>
<dbReference type="PANTHER" id="PTHR30136">
    <property type="entry name" value="HELIX-TURN-HELIX TRANSCRIPTIONAL REGULATOR, ICLR FAMILY"/>
    <property type="match status" value="1"/>
</dbReference>
<keyword evidence="3" id="KW-0804">Transcription</keyword>
<dbReference type="SMART" id="SM00346">
    <property type="entry name" value="HTH_ICLR"/>
    <property type="match status" value="1"/>
</dbReference>
<dbReference type="PANTHER" id="PTHR30136:SF35">
    <property type="entry name" value="HTH-TYPE TRANSCRIPTIONAL REGULATOR RV1719"/>
    <property type="match status" value="1"/>
</dbReference>
<dbReference type="SUPFAM" id="SSF55781">
    <property type="entry name" value="GAF domain-like"/>
    <property type="match status" value="1"/>
</dbReference>
<dbReference type="Proteomes" id="UP001254848">
    <property type="component" value="Unassembled WGS sequence"/>
</dbReference>
<dbReference type="InterPro" id="IPR005471">
    <property type="entry name" value="Tscrpt_reg_IclR_N"/>
</dbReference>
<reference evidence="6 7" key="1">
    <citation type="submission" date="2023-07" db="EMBL/GenBank/DDBJ databases">
        <title>The novel representative of Negativicutes class, Anaeroselena agilis gen. nov. sp. nov.</title>
        <authorList>
            <person name="Prokofeva M.I."/>
            <person name="Elcheninov A.G."/>
            <person name="Klyukina A."/>
            <person name="Kublanov I.V."/>
            <person name="Frolov E.N."/>
            <person name="Podosokorskaya O.A."/>
        </authorList>
    </citation>
    <scope>NUCLEOTIDE SEQUENCE [LARGE SCALE GENOMIC DNA]</scope>
    <source>
        <strain evidence="6 7">4137-cl</strain>
    </source>
</reference>
<feature type="domain" description="HTH iclR-type" evidence="4">
    <location>
        <begin position="8"/>
        <end position="70"/>
    </location>
</feature>
<gene>
    <name evidence="6" type="ORF">Q4T40_13945</name>
</gene>
<dbReference type="SUPFAM" id="SSF46785">
    <property type="entry name" value="Winged helix' DNA-binding domain"/>
    <property type="match status" value="1"/>
</dbReference>
<evidence type="ECO:0000256" key="1">
    <source>
        <dbReference type="ARBA" id="ARBA00023015"/>
    </source>
</evidence>
<dbReference type="InterPro" id="IPR036390">
    <property type="entry name" value="WH_DNA-bd_sf"/>
</dbReference>
<sequence>MAGDNELINSIDRALDILLLLQQEGKEMGVTQIGSVLGIYKSTVHRTLATLEAKGFVQQNPDNGKYWLGIRLYSLGMLIRERLPLKNIAYPFAKELSERFDEVVHISILDKSALTYPKHIIIDKIQGRQQVLSLTPPVGSSAACHSAAVGKCLIAFSPRSYLERFVGNPLPAFTDKTICSWDALLAELETIRRQGYAVDDEELELGLTCVAGPILDRHAGIIAALSLSGPTTRVRARFEEIAAEVMRTTRAISSSLG</sequence>
<organism evidence="6 7">
    <name type="scientific">Anaeroselena agilis</name>
    <dbReference type="NCBI Taxonomy" id="3063788"/>
    <lineage>
        <taxon>Bacteria</taxon>
        <taxon>Bacillati</taxon>
        <taxon>Bacillota</taxon>
        <taxon>Negativicutes</taxon>
        <taxon>Acetonemataceae</taxon>
        <taxon>Anaeroselena</taxon>
    </lineage>
</organism>
<evidence type="ECO:0000313" key="7">
    <source>
        <dbReference type="Proteomes" id="UP001254848"/>
    </source>
</evidence>
<feature type="domain" description="IclR-ED" evidence="5">
    <location>
        <begin position="71"/>
        <end position="257"/>
    </location>
</feature>
<accession>A0ABU3NZX1</accession>
<evidence type="ECO:0000259" key="5">
    <source>
        <dbReference type="PROSITE" id="PS51078"/>
    </source>
</evidence>
<dbReference type="InterPro" id="IPR050707">
    <property type="entry name" value="HTH_MetabolicPath_Reg"/>
</dbReference>
<dbReference type="PROSITE" id="PS51078">
    <property type="entry name" value="ICLR_ED"/>
    <property type="match status" value="1"/>
</dbReference>
<proteinExistence type="predicted"/>
<dbReference type="CDD" id="cd00090">
    <property type="entry name" value="HTH_ARSR"/>
    <property type="match status" value="1"/>
</dbReference>
<dbReference type="RefSeq" id="WP_413780835.1">
    <property type="nucleotide sequence ID" value="NZ_JAUOZS010000001.1"/>
</dbReference>
<evidence type="ECO:0000259" key="4">
    <source>
        <dbReference type="PROSITE" id="PS51077"/>
    </source>
</evidence>
<evidence type="ECO:0000256" key="2">
    <source>
        <dbReference type="ARBA" id="ARBA00023125"/>
    </source>
</evidence>
<protein>
    <submittedName>
        <fullName evidence="6">IclR family transcriptional regulator</fullName>
    </submittedName>
</protein>
<dbReference type="EMBL" id="JAUOZS010000001">
    <property type="protein sequence ID" value="MDT8902352.1"/>
    <property type="molecule type" value="Genomic_DNA"/>
</dbReference>
<comment type="caution">
    <text evidence="6">The sequence shown here is derived from an EMBL/GenBank/DDBJ whole genome shotgun (WGS) entry which is preliminary data.</text>
</comment>
<dbReference type="PROSITE" id="PS51077">
    <property type="entry name" value="HTH_ICLR"/>
    <property type="match status" value="1"/>
</dbReference>
<dbReference type="InterPro" id="IPR036388">
    <property type="entry name" value="WH-like_DNA-bd_sf"/>
</dbReference>